<sequence>MDDLQKYHTESKMIDSSISHHLDEIKKTKVGLREHANKAIDLKCAISLRSAYLLKISPSTVLKDSKLPFINSMKLNPAKSINDIRILSPLRNDTIQFLNTLIKGIDDLPEMLASLDPSHLIECRSFIPEYFEPFSLFASSTLPALFGFCWTEEFTRAYINFLSKIAKNLPSSIYDNFRSHWLYDCYKNFIYRSKISKFLEPSLSGPLMELAKDETILAPLKSNNQSLLLNNLIKYADKMIQNMNDNIQLFPPEVSLLMRSFGDTADDEETRIQRYESLFIDCALVPAISFPKTYSLFPPTYNYLLDASGSSRAVQLLAQIFRLILHPSQAKLRYELDYQKLANLPFANLLRAIANPSEDHSNIKCNELLPLLEEKTMSLLFSVPDVYTLALAVRMSKTTPESLKLAKQLAPKYILDNMKLPLEYFRFETIHTNSYFEQSTESTAIKLQTAPITPVTQDATALFEFLRFAEIDSLAPKDAASFLEHHQRKAHLEGDFMKNTYLNNILRKLAEVSDSRQILPALEDELNRHRLFIAKCRDQITQIIVMINKISNKIKELGKQGKQLLPIMHSNLLESFLTSCPEVISEFREKKSFMLDDKEIFRNYLFCVEDKIVKFLGSSSDSFSEGVAAHFHTWMMQHLTLSEFKKIHPEFEKHDKIIANVNITGSNIIESVCFSQSPAKIKEIMNEKNYFVYVHQELFAAAAIELPVEAGTHIAMAIELITTIFSLSIGGMPQADDMTPILNFVLFTSGIPNLHSFASYLQHFYHDINRKEFKIVPDQVAIAITHIINHATSLSEIIGSI</sequence>
<dbReference type="VEuPathDB" id="TrichDB:TVAGG3_0515810"/>
<evidence type="ECO:0008006" key="3">
    <source>
        <dbReference type="Google" id="ProtNLM"/>
    </source>
</evidence>
<accession>A2EG00</accession>
<proteinExistence type="predicted"/>
<evidence type="ECO:0000313" key="2">
    <source>
        <dbReference type="Proteomes" id="UP000001542"/>
    </source>
</evidence>
<name>A2EG00_TRIV3</name>
<dbReference type="InterPro" id="IPR009050">
    <property type="entry name" value="Globin-like_sf"/>
</dbReference>
<dbReference type="GO" id="GO:0019825">
    <property type="term" value="F:oxygen binding"/>
    <property type="evidence" value="ECO:0007669"/>
    <property type="project" value="InterPro"/>
</dbReference>
<protein>
    <recommendedName>
        <fullName evidence="3">VPS9 domain-containing protein</fullName>
    </recommendedName>
</protein>
<dbReference type="VEuPathDB" id="TrichDB:TVAG_355150"/>
<dbReference type="InterPro" id="IPR008936">
    <property type="entry name" value="Rho_GTPase_activation_prot"/>
</dbReference>
<dbReference type="Gene3D" id="1.10.490.10">
    <property type="entry name" value="Globins"/>
    <property type="match status" value="1"/>
</dbReference>
<dbReference type="GO" id="GO:0020037">
    <property type="term" value="F:heme binding"/>
    <property type="evidence" value="ECO:0007669"/>
    <property type="project" value="InterPro"/>
</dbReference>
<dbReference type="InterPro" id="IPR012292">
    <property type="entry name" value="Globin/Proto"/>
</dbReference>
<dbReference type="Gene3D" id="1.20.1050.80">
    <property type="entry name" value="VPS9 domain"/>
    <property type="match status" value="1"/>
</dbReference>
<dbReference type="RefSeq" id="XP_001320679.1">
    <property type="nucleotide sequence ID" value="XM_001320644.1"/>
</dbReference>
<dbReference type="SUPFAM" id="SSF48350">
    <property type="entry name" value="GTPase activation domain, GAP"/>
    <property type="match status" value="1"/>
</dbReference>
<dbReference type="SUPFAM" id="SSF109993">
    <property type="entry name" value="VPS9 domain"/>
    <property type="match status" value="1"/>
</dbReference>
<keyword evidence="2" id="KW-1185">Reference proteome</keyword>
<dbReference type="AlphaFoldDB" id="A2EG00"/>
<dbReference type="SMR" id="A2EG00"/>
<dbReference type="OrthoDB" id="10264848at2759"/>
<reference evidence="1" key="2">
    <citation type="journal article" date="2007" name="Science">
        <title>Draft genome sequence of the sexually transmitted pathogen Trichomonas vaginalis.</title>
        <authorList>
            <person name="Carlton J.M."/>
            <person name="Hirt R.P."/>
            <person name="Silva J.C."/>
            <person name="Delcher A.L."/>
            <person name="Schatz M."/>
            <person name="Zhao Q."/>
            <person name="Wortman J.R."/>
            <person name="Bidwell S.L."/>
            <person name="Alsmark U.C.M."/>
            <person name="Besteiro S."/>
            <person name="Sicheritz-Ponten T."/>
            <person name="Noel C.J."/>
            <person name="Dacks J.B."/>
            <person name="Foster P.G."/>
            <person name="Simillion C."/>
            <person name="Van de Peer Y."/>
            <person name="Miranda-Saavedra D."/>
            <person name="Barton G.J."/>
            <person name="Westrop G.D."/>
            <person name="Mueller S."/>
            <person name="Dessi D."/>
            <person name="Fiori P.L."/>
            <person name="Ren Q."/>
            <person name="Paulsen I."/>
            <person name="Zhang H."/>
            <person name="Bastida-Corcuera F.D."/>
            <person name="Simoes-Barbosa A."/>
            <person name="Brown M.T."/>
            <person name="Hayes R.D."/>
            <person name="Mukherjee M."/>
            <person name="Okumura C.Y."/>
            <person name="Schneider R."/>
            <person name="Smith A.J."/>
            <person name="Vanacova S."/>
            <person name="Villalvazo M."/>
            <person name="Haas B.J."/>
            <person name="Pertea M."/>
            <person name="Feldblyum T.V."/>
            <person name="Utterback T.R."/>
            <person name="Shu C.L."/>
            <person name="Osoegawa K."/>
            <person name="de Jong P.J."/>
            <person name="Hrdy I."/>
            <person name="Horvathova L."/>
            <person name="Zubacova Z."/>
            <person name="Dolezal P."/>
            <person name="Malik S.B."/>
            <person name="Logsdon J.M. Jr."/>
            <person name="Henze K."/>
            <person name="Gupta A."/>
            <person name="Wang C.C."/>
            <person name="Dunne R.L."/>
            <person name="Upcroft J.A."/>
            <person name="Upcroft P."/>
            <person name="White O."/>
            <person name="Salzberg S.L."/>
            <person name="Tang P."/>
            <person name="Chiu C.-H."/>
            <person name="Lee Y.-S."/>
            <person name="Embley T.M."/>
            <person name="Coombs G.H."/>
            <person name="Mottram J.C."/>
            <person name="Tachezy J."/>
            <person name="Fraser-Liggett C.M."/>
            <person name="Johnson P.J."/>
        </authorList>
    </citation>
    <scope>NUCLEOTIDE SEQUENCE [LARGE SCALE GENOMIC DNA]</scope>
    <source>
        <strain evidence="1">G3</strain>
    </source>
</reference>
<dbReference type="EMBL" id="DS113378">
    <property type="protein sequence ID" value="EAY08456.1"/>
    <property type="molecule type" value="Genomic_DNA"/>
</dbReference>
<dbReference type="InParanoid" id="A2EG00"/>
<dbReference type="SUPFAM" id="SSF46458">
    <property type="entry name" value="Globin-like"/>
    <property type="match status" value="1"/>
</dbReference>
<dbReference type="KEGG" id="tva:4766355"/>
<reference evidence="1" key="1">
    <citation type="submission" date="2006-10" db="EMBL/GenBank/DDBJ databases">
        <authorList>
            <person name="Amadeo P."/>
            <person name="Zhao Q."/>
            <person name="Wortman J."/>
            <person name="Fraser-Liggett C."/>
            <person name="Carlton J."/>
        </authorList>
    </citation>
    <scope>NUCLEOTIDE SEQUENCE</scope>
    <source>
        <strain evidence="1">G3</strain>
    </source>
</reference>
<gene>
    <name evidence="1" type="ORF">TVAG_355150</name>
</gene>
<evidence type="ECO:0000313" key="1">
    <source>
        <dbReference type="EMBL" id="EAY08456.1"/>
    </source>
</evidence>
<dbReference type="InterPro" id="IPR037191">
    <property type="entry name" value="VPS9_dom_sf"/>
</dbReference>
<dbReference type="Proteomes" id="UP000001542">
    <property type="component" value="Unassembled WGS sequence"/>
</dbReference>
<organism evidence="1 2">
    <name type="scientific">Trichomonas vaginalis (strain ATCC PRA-98 / G3)</name>
    <dbReference type="NCBI Taxonomy" id="412133"/>
    <lineage>
        <taxon>Eukaryota</taxon>
        <taxon>Metamonada</taxon>
        <taxon>Parabasalia</taxon>
        <taxon>Trichomonadida</taxon>
        <taxon>Trichomonadidae</taxon>
        <taxon>Trichomonas</taxon>
    </lineage>
</organism>